<dbReference type="EMBL" id="CATQJA010002266">
    <property type="protein sequence ID" value="CAJ0570190.1"/>
    <property type="molecule type" value="Genomic_DNA"/>
</dbReference>
<keyword evidence="2" id="KW-1185">Reference proteome</keyword>
<dbReference type="AlphaFoldDB" id="A0AA36FWX9"/>
<accession>A0AA36FWX9</accession>
<evidence type="ECO:0000313" key="1">
    <source>
        <dbReference type="EMBL" id="CAJ0570190.1"/>
    </source>
</evidence>
<organism evidence="1 2">
    <name type="scientific">Mesorhabditis spiculigera</name>
    <dbReference type="NCBI Taxonomy" id="96644"/>
    <lineage>
        <taxon>Eukaryota</taxon>
        <taxon>Metazoa</taxon>
        <taxon>Ecdysozoa</taxon>
        <taxon>Nematoda</taxon>
        <taxon>Chromadorea</taxon>
        <taxon>Rhabditida</taxon>
        <taxon>Rhabditina</taxon>
        <taxon>Rhabditomorpha</taxon>
        <taxon>Rhabditoidea</taxon>
        <taxon>Rhabditidae</taxon>
        <taxon>Mesorhabditinae</taxon>
        <taxon>Mesorhabditis</taxon>
    </lineage>
</organism>
<sequence length="239" mass="26979">MSDRRTSITGQISRTARRFSAAIAPQLARLDHVGVLDHVECVDIKVVDIVQIEEACQQYVLRNAVNFHPIDFDIVNASSTKIMRATLTPEEIVLMEGAKRVLSVELNEDDGPARVRHPLSGLKIYEFIDVGPRVDIHSAGDVLDKCSVTHEPVPCSSLLLMTGCLFTKEEYVIRKEEDPLARVTPIASYFQENHFRATWLASTEADIRLMTVIWAILATIREGFPHLHTILKEYHSRHI</sequence>
<reference evidence="1" key="1">
    <citation type="submission" date="2023-06" db="EMBL/GenBank/DDBJ databases">
        <authorList>
            <person name="Delattre M."/>
        </authorList>
    </citation>
    <scope>NUCLEOTIDE SEQUENCE</scope>
    <source>
        <strain evidence="1">AF72</strain>
    </source>
</reference>
<dbReference type="Proteomes" id="UP001177023">
    <property type="component" value="Unassembled WGS sequence"/>
</dbReference>
<protein>
    <submittedName>
        <fullName evidence="1">Uncharacterized protein</fullName>
    </submittedName>
</protein>
<comment type="caution">
    <text evidence="1">The sequence shown here is derived from an EMBL/GenBank/DDBJ whole genome shotgun (WGS) entry which is preliminary data.</text>
</comment>
<gene>
    <name evidence="1" type="ORF">MSPICULIGERA_LOCUS8634</name>
</gene>
<proteinExistence type="predicted"/>
<feature type="non-terminal residue" evidence="1">
    <location>
        <position position="1"/>
    </location>
</feature>
<name>A0AA36FWX9_9BILA</name>
<evidence type="ECO:0000313" key="2">
    <source>
        <dbReference type="Proteomes" id="UP001177023"/>
    </source>
</evidence>